<organism evidence="1">
    <name type="scientific">Daucus carota subsp. sativus</name>
    <name type="common">Carrot</name>
    <dbReference type="NCBI Taxonomy" id="79200"/>
    <lineage>
        <taxon>Eukaryota</taxon>
        <taxon>Viridiplantae</taxon>
        <taxon>Streptophyta</taxon>
        <taxon>Embryophyta</taxon>
        <taxon>Tracheophyta</taxon>
        <taxon>Spermatophyta</taxon>
        <taxon>Magnoliopsida</taxon>
        <taxon>eudicotyledons</taxon>
        <taxon>Gunneridae</taxon>
        <taxon>Pentapetalae</taxon>
        <taxon>asterids</taxon>
        <taxon>campanulids</taxon>
        <taxon>Apiales</taxon>
        <taxon>Apiaceae</taxon>
        <taxon>Apioideae</taxon>
        <taxon>Scandiceae</taxon>
        <taxon>Daucinae</taxon>
        <taxon>Daucus</taxon>
        <taxon>Daucus sect. Daucus</taxon>
    </lineage>
</organism>
<reference evidence="1" key="1">
    <citation type="journal article" date="2016" name="Nat. Genet.">
        <title>A high-quality carrot genome assembly provides new insights into carotenoid accumulation and asterid genome evolution.</title>
        <authorList>
            <person name="Iorizzo M."/>
            <person name="Ellison S."/>
            <person name="Senalik D."/>
            <person name="Zeng P."/>
            <person name="Satapoomin P."/>
            <person name="Huang J."/>
            <person name="Bowman M."/>
            <person name="Iovene M."/>
            <person name="Sanseverino W."/>
            <person name="Cavagnaro P."/>
            <person name="Yildiz M."/>
            <person name="Macko-Podgorni A."/>
            <person name="Moranska E."/>
            <person name="Grzebelus E."/>
            <person name="Grzebelus D."/>
            <person name="Ashrafi H."/>
            <person name="Zheng Z."/>
            <person name="Cheng S."/>
            <person name="Spooner D."/>
            <person name="Van Deynze A."/>
            <person name="Simon P."/>
        </authorList>
    </citation>
    <scope>NUCLEOTIDE SEQUENCE [LARGE SCALE GENOMIC DNA]</scope>
    <source>
        <tissue evidence="1">Leaf</tissue>
    </source>
</reference>
<proteinExistence type="predicted"/>
<dbReference type="Gramene" id="KZM89176">
    <property type="protein sequence ID" value="KZM89176"/>
    <property type="gene ID" value="DCAR_026251"/>
</dbReference>
<reference evidence="2" key="2">
    <citation type="submission" date="2022-03" db="EMBL/GenBank/DDBJ databases">
        <title>Draft title - Genomic analysis of global carrot germplasm unveils the trajectory of domestication and the origin of high carotenoid orange carrot.</title>
        <authorList>
            <person name="Iorizzo M."/>
            <person name="Ellison S."/>
            <person name="Senalik D."/>
            <person name="Macko-Podgorni A."/>
            <person name="Grzebelus D."/>
            <person name="Bostan H."/>
            <person name="Rolling W."/>
            <person name="Curaba J."/>
            <person name="Simon P."/>
        </authorList>
    </citation>
    <scope>NUCLEOTIDE SEQUENCE</scope>
    <source>
        <tissue evidence="2">Leaf</tissue>
    </source>
</reference>
<dbReference type="EMBL" id="CP093349">
    <property type="protein sequence ID" value="WOH10672.1"/>
    <property type="molecule type" value="Genomic_DNA"/>
</dbReference>
<evidence type="ECO:0000313" key="2">
    <source>
        <dbReference type="EMBL" id="WOH10672.1"/>
    </source>
</evidence>
<evidence type="ECO:0000313" key="3">
    <source>
        <dbReference type="Proteomes" id="UP000077755"/>
    </source>
</evidence>
<dbReference type="Proteomes" id="UP000077755">
    <property type="component" value="Chromosome 7"/>
</dbReference>
<dbReference type="EMBL" id="LNRQ01000007">
    <property type="protein sequence ID" value="KZM89176.1"/>
    <property type="molecule type" value="Genomic_DNA"/>
</dbReference>
<gene>
    <name evidence="1" type="ORF">DCAR_026251</name>
    <name evidence="2" type="ORF">DCAR_0730142</name>
</gene>
<name>A0A164UPG5_DAUCS</name>
<sequence>MTIVRFGSHASGHQLTHEEACAFWEFVIKNWSSRTGEILAQRLLKLPVYSGSSSINLVNKHDVFIADDLQLKDLFKGLL</sequence>
<accession>A0A164UPG5</accession>
<evidence type="ECO:0000313" key="1">
    <source>
        <dbReference type="EMBL" id="KZM89176.1"/>
    </source>
</evidence>
<protein>
    <submittedName>
        <fullName evidence="1">Uncharacterized protein</fullName>
    </submittedName>
</protein>
<dbReference type="AlphaFoldDB" id="A0A164UPG5"/>
<keyword evidence="3" id="KW-1185">Reference proteome</keyword>